<proteinExistence type="predicted"/>
<comment type="caution">
    <text evidence="2">The sequence shown here is derived from an EMBL/GenBank/DDBJ whole genome shotgun (WGS) entry which is preliminary data.</text>
</comment>
<dbReference type="AlphaFoldDB" id="A0AAV4R4V6"/>
<reference evidence="2 3" key="1">
    <citation type="submission" date="2021-06" db="EMBL/GenBank/DDBJ databases">
        <title>Caerostris darwini draft genome.</title>
        <authorList>
            <person name="Kono N."/>
            <person name="Arakawa K."/>
        </authorList>
    </citation>
    <scope>NUCLEOTIDE SEQUENCE [LARGE SCALE GENOMIC DNA]</scope>
</reference>
<evidence type="ECO:0000256" key="1">
    <source>
        <dbReference type="SAM" id="MobiDB-lite"/>
    </source>
</evidence>
<organism evidence="2 3">
    <name type="scientific">Caerostris darwini</name>
    <dbReference type="NCBI Taxonomy" id="1538125"/>
    <lineage>
        <taxon>Eukaryota</taxon>
        <taxon>Metazoa</taxon>
        <taxon>Ecdysozoa</taxon>
        <taxon>Arthropoda</taxon>
        <taxon>Chelicerata</taxon>
        <taxon>Arachnida</taxon>
        <taxon>Araneae</taxon>
        <taxon>Araneomorphae</taxon>
        <taxon>Entelegynae</taxon>
        <taxon>Araneoidea</taxon>
        <taxon>Araneidae</taxon>
        <taxon>Caerostris</taxon>
    </lineage>
</organism>
<feature type="region of interest" description="Disordered" evidence="1">
    <location>
        <begin position="1"/>
        <end position="20"/>
    </location>
</feature>
<accession>A0AAV4R4V6</accession>
<name>A0AAV4R4V6_9ARAC</name>
<keyword evidence="3" id="KW-1185">Reference proteome</keyword>
<evidence type="ECO:0000313" key="3">
    <source>
        <dbReference type="Proteomes" id="UP001054837"/>
    </source>
</evidence>
<protein>
    <submittedName>
        <fullName evidence="2">Uncharacterized protein</fullName>
    </submittedName>
</protein>
<dbReference type="EMBL" id="BPLQ01005701">
    <property type="protein sequence ID" value="GIY16447.1"/>
    <property type="molecule type" value="Genomic_DNA"/>
</dbReference>
<evidence type="ECO:0000313" key="2">
    <source>
        <dbReference type="EMBL" id="GIY16447.1"/>
    </source>
</evidence>
<dbReference type="Proteomes" id="UP001054837">
    <property type="component" value="Unassembled WGS sequence"/>
</dbReference>
<sequence length="101" mass="11664">MPADAYGVDNSKVQRGHKRELNTKTREPFEVSERFIDDNGTQYKPFRDLSWLQSTNSQVNGHSIAPEVVSPPRNERKEYCSRINHSFSLVNPWVDQMTLSP</sequence>
<gene>
    <name evidence="2" type="ORF">CDAR_170491</name>
</gene>